<evidence type="ECO:0000313" key="2">
    <source>
        <dbReference type="EMBL" id="CZT11857.1"/>
    </source>
</evidence>
<protein>
    <recommendedName>
        <fullName evidence="1">Mitochondrial splicing suppressor 51-like C-terminal domain-containing protein</fullName>
    </recommendedName>
</protein>
<dbReference type="OrthoDB" id="432970at2759"/>
<dbReference type="EMBL" id="FJUX01000149">
    <property type="protein sequence ID" value="CZT11857.1"/>
    <property type="molecule type" value="Genomic_DNA"/>
</dbReference>
<keyword evidence="3" id="KW-1185">Reference proteome</keyword>
<sequence>MLCNYHASIETRLRNDFQVPDLAVSFHTGHSQESQDSWQPTVDYLCEAGFPILFTTFNENEKEMREETGGLKKRGARFWREAEGNKWMGMRPLLDPLEEVEGSVYNDNQYW</sequence>
<evidence type="ECO:0000313" key="3">
    <source>
        <dbReference type="Proteomes" id="UP000178912"/>
    </source>
</evidence>
<dbReference type="Proteomes" id="UP000178912">
    <property type="component" value="Unassembled WGS sequence"/>
</dbReference>
<organism evidence="2 3">
    <name type="scientific">Rhynchosporium agropyri</name>
    <dbReference type="NCBI Taxonomy" id="914238"/>
    <lineage>
        <taxon>Eukaryota</taxon>
        <taxon>Fungi</taxon>
        <taxon>Dikarya</taxon>
        <taxon>Ascomycota</taxon>
        <taxon>Pezizomycotina</taxon>
        <taxon>Leotiomycetes</taxon>
        <taxon>Helotiales</taxon>
        <taxon>Ploettnerulaceae</taxon>
        <taxon>Rhynchosporium</taxon>
    </lineage>
</organism>
<gene>
    <name evidence="2" type="ORF">RAG0_15877</name>
</gene>
<evidence type="ECO:0000259" key="1">
    <source>
        <dbReference type="Pfam" id="PF20179"/>
    </source>
</evidence>
<dbReference type="InterPro" id="IPR046824">
    <property type="entry name" value="Mss51-like_C"/>
</dbReference>
<reference evidence="3" key="1">
    <citation type="submission" date="2016-03" db="EMBL/GenBank/DDBJ databases">
        <authorList>
            <person name="Guldener U."/>
        </authorList>
    </citation>
    <scope>NUCLEOTIDE SEQUENCE [LARGE SCALE GENOMIC DNA]</scope>
    <source>
        <strain evidence="3">04CH-RAC-A.6.1</strain>
    </source>
</reference>
<dbReference type="Pfam" id="PF20179">
    <property type="entry name" value="MSS51_C"/>
    <property type="match status" value="1"/>
</dbReference>
<accession>A0A1E1LMW8</accession>
<name>A0A1E1LMW8_9HELO</name>
<proteinExistence type="predicted"/>
<feature type="domain" description="Mitochondrial splicing suppressor 51-like C-terminal" evidence="1">
    <location>
        <begin position="12"/>
        <end position="95"/>
    </location>
</feature>
<dbReference type="AlphaFoldDB" id="A0A1E1LMW8"/>